<evidence type="ECO:0000256" key="1">
    <source>
        <dbReference type="SAM" id="Phobius"/>
    </source>
</evidence>
<feature type="domain" description="DUF418" evidence="2">
    <location>
        <begin position="224"/>
        <end position="383"/>
    </location>
</feature>
<feature type="transmembrane region" description="Helical" evidence="1">
    <location>
        <begin position="319"/>
        <end position="337"/>
    </location>
</feature>
<keyword evidence="1" id="KW-1133">Transmembrane helix</keyword>
<dbReference type="InterPro" id="IPR007349">
    <property type="entry name" value="DUF418"/>
</dbReference>
<gene>
    <name evidence="3" type="ORF">FUA24_17090</name>
</gene>
<dbReference type="OrthoDB" id="9807744at2"/>
<evidence type="ECO:0000259" key="2">
    <source>
        <dbReference type="Pfam" id="PF04235"/>
    </source>
</evidence>
<protein>
    <submittedName>
        <fullName evidence="3">DUF418 domain-containing protein</fullName>
    </submittedName>
</protein>
<keyword evidence="4" id="KW-1185">Reference proteome</keyword>
<dbReference type="Pfam" id="PF04235">
    <property type="entry name" value="DUF418"/>
    <property type="match status" value="1"/>
</dbReference>
<feature type="transmembrane region" description="Helical" evidence="1">
    <location>
        <begin position="282"/>
        <end position="298"/>
    </location>
</feature>
<feature type="transmembrane region" description="Helical" evidence="1">
    <location>
        <begin position="343"/>
        <end position="365"/>
    </location>
</feature>
<dbReference type="PANTHER" id="PTHR30590">
    <property type="entry name" value="INNER MEMBRANE PROTEIN"/>
    <property type="match status" value="1"/>
</dbReference>
<sequence>MQSKFRIHSVDVLRGYAIAGILLIHCIERFNFYVFPNAEGRDPFYVTLDRNVWDTVFFLFSGKTYSIFALLFGFTFFVQFSRQQSKGVDFGNRFLWRMVLLFAFGWINSIFFPGEILLMYAVLAPSLYLIRNWNDKSILIFSIIMLLQPWLLFLMIAQAFQAELPVLDLKGLDRWYHINNYLNTGSFLEMVKNSYKSIIPTFKWSLDAGRIAQTIGLFSLGYYLGKKALFEESETSKKFWKKILFASVILFVIVQVIVLNVTNESFYFAESFLAYISPIKNLIQTFLLVSIFLLLYNGEKFKKITKPLQFYGRMSLSNYLLQSIIGSILFYPFGFYLANKISITFSLIIGIILVTLFIVFCNIWIRKFNQGPFEKIWHKLTWLGSKK</sequence>
<feature type="transmembrane region" description="Helical" evidence="1">
    <location>
        <begin position="12"/>
        <end position="35"/>
    </location>
</feature>
<evidence type="ECO:0000313" key="3">
    <source>
        <dbReference type="EMBL" id="TYA75016.1"/>
    </source>
</evidence>
<comment type="caution">
    <text evidence="3">The sequence shown here is derived from an EMBL/GenBank/DDBJ whole genome shotgun (WGS) entry which is preliminary data.</text>
</comment>
<keyword evidence="1" id="KW-0472">Membrane</keyword>
<feature type="transmembrane region" description="Helical" evidence="1">
    <location>
        <begin position="55"/>
        <end position="78"/>
    </location>
</feature>
<evidence type="ECO:0000313" key="4">
    <source>
        <dbReference type="Proteomes" id="UP000323930"/>
    </source>
</evidence>
<dbReference type="RefSeq" id="WP_148544260.1">
    <property type="nucleotide sequence ID" value="NZ_VSDQ01000679.1"/>
</dbReference>
<keyword evidence="1" id="KW-0812">Transmembrane</keyword>
<feature type="transmembrane region" description="Helical" evidence="1">
    <location>
        <begin position="138"/>
        <end position="160"/>
    </location>
</feature>
<name>A0A5D0HUM5_9FLAO</name>
<dbReference type="InterPro" id="IPR052529">
    <property type="entry name" value="Bact_Transport_Assoc"/>
</dbReference>
<proteinExistence type="predicted"/>
<organism evidence="3 4">
    <name type="scientific">Seonamhaeicola marinus</name>
    <dbReference type="NCBI Taxonomy" id="1912246"/>
    <lineage>
        <taxon>Bacteria</taxon>
        <taxon>Pseudomonadati</taxon>
        <taxon>Bacteroidota</taxon>
        <taxon>Flavobacteriia</taxon>
        <taxon>Flavobacteriales</taxon>
        <taxon>Flavobacteriaceae</taxon>
    </lineage>
</organism>
<dbReference type="Proteomes" id="UP000323930">
    <property type="component" value="Unassembled WGS sequence"/>
</dbReference>
<feature type="transmembrane region" description="Helical" evidence="1">
    <location>
        <begin position="243"/>
        <end position="262"/>
    </location>
</feature>
<dbReference type="EMBL" id="VSDQ01000679">
    <property type="protein sequence ID" value="TYA75016.1"/>
    <property type="molecule type" value="Genomic_DNA"/>
</dbReference>
<feature type="transmembrane region" description="Helical" evidence="1">
    <location>
        <begin position="99"/>
        <end position="123"/>
    </location>
</feature>
<dbReference type="AlphaFoldDB" id="A0A5D0HUM5"/>
<reference evidence="3 4" key="1">
    <citation type="submission" date="2019-08" db="EMBL/GenBank/DDBJ databases">
        <title>Seonamhaeicola sediminis sp. nov., isolated from marine sediment.</title>
        <authorList>
            <person name="Cao W.R."/>
        </authorList>
    </citation>
    <scope>NUCLEOTIDE SEQUENCE [LARGE SCALE GENOMIC DNA]</scope>
    <source>
        <strain evidence="3 4">B011</strain>
    </source>
</reference>
<dbReference type="PANTHER" id="PTHR30590:SF2">
    <property type="entry name" value="INNER MEMBRANE PROTEIN"/>
    <property type="match status" value="1"/>
</dbReference>
<accession>A0A5D0HUM5</accession>